<sequence length="105" mass="11967">MKNLSDTFRILGVEARLKIVTLLLKSSPLCVSAITEQLQISQSAVSQHLRVLKMAGWVKAEKIGYWVHYSLKRKKLEELRRAVEKLVAQRGQKSCRSSSKAKCRK</sequence>
<dbReference type="SMART" id="SM00418">
    <property type="entry name" value="HTH_ARSR"/>
    <property type="match status" value="1"/>
</dbReference>
<dbReference type="PROSITE" id="PS50987">
    <property type="entry name" value="HTH_ARSR_2"/>
    <property type="match status" value="1"/>
</dbReference>
<gene>
    <name evidence="5" type="ORF">E3J62_05540</name>
</gene>
<keyword evidence="2" id="KW-0238">DNA-binding</keyword>
<dbReference type="SUPFAM" id="SSF46785">
    <property type="entry name" value="Winged helix' DNA-binding domain"/>
    <property type="match status" value="1"/>
</dbReference>
<dbReference type="InterPro" id="IPR001845">
    <property type="entry name" value="HTH_ArsR_DNA-bd_dom"/>
</dbReference>
<dbReference type="InterPro" id="IPR051081">
    <property type="entry name" value="HTH_MetalResp_TranReg"/>
</dbReference>
<keyword evidence="3" id="KW-0804">Transcription</keyword>
<reference evidence="5 6" key="1">
    <citation type="submission" date="2019-03" db="EMBL/GenBank/DDBJ databases">
        <title>Metabolic potential of uncultured bacteria and archaea associated with petroleum seepage in deep-sea sediments.</title>
        <authorList>
            <person name="Dong X."/>
            <person name="Hubert C."/>
        </authorList>
    </citation>
    <scope>NUCLEOTIDE SEQUENCE [LARGE SCALE GENOMIC DNA]</scope>
    <source>
        <strain evidence="5">E44_bin18</strain>
    </source>
</reference>
<dbReference type="Pfam" id="PF01022">
    <property type="entry name" value="HTH_5"/>
    <property type="match status" value="1"/>
</dbReference>
<dbReference type="GO" id="GO:0003700">
    <property type="term" value="F:DNA-binding transcription factor activity"/>
    <property type="evidence" value="ECO:0007669"/>
    <property type="project" value="InterPro"/>
</dbReference>
<dbReference type="InterPro" id="IPR036390">
    <property type="entry name" value="WH_DNA-bd_sf"/>
</dbReference>
<evidence type="ECO:0000256" key="1">
    <source>
        <dbReference type="ARBA" id="ARBA00023015"/>
    </source>
</evidence>
<evidence type="ECO:0000313" key="6">
    <source>
        <dbReference type="Proteomes" id="UP000315525"/>
    </source>
</evidence>
<evidence type="ECO:0000256" key="3">
    <source>
        <dbReference type="ARBA" id="ARBA00023163"/>
    </source>
</evidence>
<dbReference type="PANTHER" id="PTHR33154:SF33">
    <property type="entry name" value="TRANSCRIPTIONAL REPRESSOR SDPR"/>
    <property type="match status" value="1"/>
</dbReference>
<organism evidence="5 6">
    <name type="scientific">candidate division TA06 bacterium</name>
    <dbReference type="NCBI Taxonomy" id="2250710"/>
    <lineage>
        <taxon>Bacteria</taxon>
        <taxon>Bacteria division TA06</taxon>
    </lineage>
</organism>
<dbReference type="AlphaFoldDB" id="A0A523UTZ3"/>
<dbReference type="GO" id="GO:0003677">
    <property type="term" value="F:DNA binding"/>
    <property type="evidence" value="ECO:0007669"/>
    <property type="project" value="UniProtKB-KW"/>
</dbReference>
<keyword evidence="1" id="KW-0805">Transcription regulation</keyword>
<dbReference type="PANTHER" id="PTHR33154">
    <property type="entry name" value="TRANSCRIPTIONAL REGULATOR, ARSR FAMILY"/>
    <property type="match status" value="1"/>
</dbReference>
<dbReference type="NCBIfam" id="NF033788">
    <property type="entry name" value="HTH_metalloreg"/>
    <property type="match status" value="1"/>
</dbReference>
<proteinExistence type="predicted"/>
<dbReference type="EMBL" id="SOJN01000070">
    <property type="protein sequence ID" value="TET46000.1"/>
    <property type="molecule type" value="Genomic_DNA"/>
</dbReference>
<dbReference type="PRINTS" id="PR00778">
    <property type="entry name" value="HTHARSR"/>
</dbReference>
<feature type="domain" description="HTH arsR-type" evidence="4">
    <location>
        <begin position="1"/>
        <end position="91"/>
    </location>
</feature>
<evidence type="ECO:0000259" key="4">
    <source>
        <dbReference type="PROSITE" id="PS50987"/>
    </source>
</evidence>
<evidence type="ECO:0000313" key="5">
    <source>
        <dbReference type="EMBL" id="TET46000.1"/>
    </source>
</evidence>
<evidence type="ECO:0000256" key="2">
    <source>
        <dbReference type="ARBA" id="ARBA00023125"/>
    </source>
</evidence>
<dbReference type="Proteomes" id="UP000315525">
    <property type="component" value="Unassembled WGS sequence"/>
</dbReference>
<name>A0A523UTZ3_UNCT6</name>
<accession>A0A523UTZ3</accession>
<dbReference type="CDD" id="cd00090">
    <property type="entry name" value="HTH_ARSR"/>
    <property type="match status" value="1"/>
</dbReference>
<dbReference type="InterPro" id="IPR036388">
    <property type="entry name" value="WH-like_DNA-bd_sf"/>
</dbReference>
<protein>
    <submittedName>
        <fullName evidence="5">ArsR family transcriptional regulator</fullName>
    </submittedName>
</protein>
<dbReference type="InterPro" id="IPR011991">
    <property type="entry name" value="ArsR-like_HTH"/>
</dbReference>
<dbReference type="Gene3D" id="1.10.10.10">
    <property type="entry name" value="Winged helix-like DNA-binding domain superfamily/Winged helix DNA-binding domain"/>
    <property type="match status" value="1"/>
</dbReference>
<comment type="caution">
    <text evidence="5">The sequence shown here is derived from an EMBL/GenBank/DDBJ whole genome shotgun (WGS) entry which is preliminary data.</text>
</comment>